<name>A0A2S2DU89_9BACT</name>
<dbReference type="InterPro" id="IPR006694">
    <property type="entry name" value="Fatty_acid_hydroxylase"/>
</dbReference>
<dbReference type="EC" id="1.14.16.5" evidence="9"/>
<evidence type="ECO:0000256" key="3">
    <source>
        <dbReference type="ARBA" id="ARBA00022989"/>
    </source>
</evidence>
<organism evidence="9 10">
    <name type="scientific">Aquirufa nivalisilvae</name>
    <dbReference type="NCBI Taxonomy" id="2516557"/>
    <lineage>
        <taxon>Bacteria</taxon>
        <taxon>Pseudomonadati</taxon>
        <taxon>Bacteroidota</taxon>
        <taxon>Cytophagia</taxon>
        <taxon>Cytophagales</taxon>
        <taxon>Flectobacillaceae</taxon>
        <taxon>Aquirufa</taxon>
    </lineage>
</organism>
<keyword evidence="6 7" id="KW-0472">Membrane</keyword>
<dbReference type="KEGG" id="psez:HME7025_00729"/>
<dbReference type="GO" id="GO:0008610">
    <property type="term" value="P:lipid biosynthetic process"/>
    <property type="evidence" value="ECO:0007669"/>
    <property type="project" value="InterPro"/>
</dbReference>
<feature type="transmembrane region" description="Helical" evidence="7">
    <location>
        <begin position="349"/>
        <end position="367"/>
    </location>
</feature>
<sequence>MIQINYLAFAIPLFLGFILLEYAWSRKRAKSVHQFAESIANLNVGIAERLTDLLTAGLFYWVFDWIYQHGAIFHIRENFITWTLLFLLTDFIWYCYHRCGHQVNLLWGFHVVHHQSEDFNYTTSTRITLLQSIARGLFWSILPWIGFPPHMIFTFLLIHGTYPFFTHTTLVGKLGFLEWFMVTPSHHRVHHSSNDIYLDKNFGDILIIWDRLFGTFAEETEPPVYGLTKPLKSHSFLWQHFHFLLEMALAFISATNGKERWKIIFGKPDDLDPQLREEGETLFHIHQSKGELNIKLQNYILWTTGLTMLILFFTILLEQYFTIGQLVFLSFWVLINVISTGAMLEKKAWVFYLEYAKVYILMGILAFSPISQAFIWILLAFLVCLTWYIRPIKEWYVHVVLCV</sequence>
<accession>A0A2S2DU89</accession>
<dbReference type="GO" id="GO:0006643">
    <property type="term" value="P:membrane lipid metabolic process"/>
    <property type="evidence" value="ECO:0007669"/>
    <property type="project" value="TreeGrafter"/>
</dbReference>
<dbReference type="RefSeq" id="WP_109322342.1">
    <property type="nucleotide sequence ID" value="NZ_CP029346.1"/>
</dbReference>
<dbReference type="GO" id="GO:0005506">
    <property type="term" value="F:iron ion binding"/>
    <property type="evidence" value="ECO:0007669"/>
    <property type="project" value="InterPro"/>
</dbReference>
<evidence type="ECO:0000256" key="6">
    <source>
        <dbReference type="ARBA" id="ARBA00023136"/>
    </source>
</evidence>
<feature type="transmembrane region" description="Helical" evidence="7">
    <location>
        <begin position="299"/>
        <end position="317"/>
    </location>
</feature>
<dbReference type="InterPro" id="IPR051689">
    <property type="entry name" value="Sterol_desaturase/TMEM195"/>
</dbReference>
<evidence type="ECO:0000256" key="5">
    <source>
        <dbReference type="ARBA" id="ARBA00023098"/>
    </source>
</evidence>
<evidence type="ECO:0000313" key="9">
    <source>
        <dbReference type="EMBL" id="AWL08600.1"/>
    </source>
</evidence>
<dbReference type="PANTHER" id="PTHR21624">
    <property type="entry name" value="STEROL DESATURASE-RELATED PROTEIN"/>
    <property type="match status" value="1"/>
</dbReference>
<evidence type="ECO:0000259" key="8">
    <source>
        <dbReference type="Pfam" id="PF04116"/>
    </source>
</evidence>
<dbReference type="GO" id="GO:0016020">
    <property type="term" value="C:membrane"/>
    <property type="evidence" value="ECO:0007669"/>
    <property type="project" value="GOC"/>
</dbReference>
<feature type="transmembrane region" description="Helical" evidence="7">
    <location>
        <begin position="6"/>
        <end position="25"/>
    </location>
</feature>
<protein>
    <submittedName>
        <fullName evidence="9">Alkylglycerol monooxygenase</fullName>
        <ecNumber evidence="9">1.14.16.5</ecNumber>
    </submittedName>
</protein>
<keyword evidence="10" id="KW-1185">Reference proteome</keyword>
<dbReference type="AlphaFoldDB" id="A0A2S2DU89"/>
<keyword evidence="4 9" id="KW-0560">Oxidoreductase</keyword>
<evidence type="ECO:0000256" key="1">
    <source>
        <dbReference type="ARBA" id="ARBA00004127"/>
    </source>
</evidence>
<dbReference type="GO" id="GO:0012505">
    <property type="term" value="C:endomembrane system"/>
    <property type="evidence" value="ECO:0007669"/>
    <property type="project" value="UniProtKB-SubCell"/>
</dbReference>
<keyword evidence="2 7" id="KW-0812">Transmembrane</keyword>
<feature type="transmembrane region" description="Helical" evidence="7">
    <location>
        <begin position="136"/>
        <end position="158"/>
    </location>
</feature>
<feature type="transmembrane region" description="Helical" evidence="7">
    <location>
        <begin position="79"/>
        <end position="96"/>
    </location>
</feature>
<keyword evidence="3 7" id="KW-1133">Transmembrane helix</keyword>
<proteinExistence type="predicted"/>
<dbReference type="PANTHER" id="PTHR21624:SF1">
    <property type="entry name" value="ALKYLGLYCEROL MONOOXYGENASE"/>
    <property type="match status" value="1"/>
</dbReference>
<dbReference type="Pfam" id="PF04116">
    <property type="entry name" value="FA_hydroxylase"/>
    <property type="match status" value="1"/>
</dbReference>
<keyword evidence="9" id="KW-0503">Monooxygenase</keyword>
<evidence type="ECO:0000313" key="10">
    <source>
        <dbReference type="Proteomes" id="UP000245468"/>
    </source>
</evidence>
<keyword evidence="5" id="KW-0443">Lipid metabolism</keyword>
<dbReference type="GO" id="GO:0050479">
    <property type="term" value="F:glyceryl-ether monooxygenase activity"/>
    <property type="evidence" value="ECO:0007669"/>
    <property type="project" value="UniProtKB-EC"/>
</dbReference>
<dbReference type="Proteomes" id="UP000245468">
    <property type="component" value="Chromosome"/>
</dbReference>
<evidence type="ECO:0000256" key="2">
    <source>
        <dbReference type="ARBA" id="ARBA00022692"/>
    </source>
</evidence>
<gene>
    <name evidence="9" type="ORF">HME7025_00729</name>
</gene>
<evidence type="ECO:0000256" key="7">
    <source>
        <dbReference type="SAM" id="Phobius"/>
    </source>
</evidence>
<feature type="domain" description="Fatty acid hydroxylase" evidence="8">
    <location>
        <begin position="82"/>
        <end position="215"/>
    </location>
</feature>
<feature type="transmembrane region" description="Helical" evidence="7">
    <location>
        <begin position="323"/>
        <end position="342"/>
    </location>
</feature>
<dbReference type="EMBL" id="CP029346">
    <property type="protein sequence ID" value="AWL08600.1"/>
    <property type="molecule type" value="Genomic_DNA"/>
</dbReference>
<evidence type="ECO:0000256" key="4">
    <source>
        <dbReference type="ARBA" id="ARBA00023002"/>
    </source>
</evidence>
<feature type="transmembrane region" description="Helical" evidence="7">
    <location>
        <begin position="373"/>
        <end position="389"/>
    </location>
</feature>
<dbReference type="OrthoDB" id="9770329at2"/>
<comment type="subcellular location">
    <subcellularLocation>
        <location evidence="1">Endomembrane system</location>
        <topology evidence="1">Multi-pass membrane protein</topology>
    </subcellularLocation>
</comment>
<reference evidence="10" key="1">
    <citation type="submission" date="2018-05" db="EMBL/GenBank/DDBJ databases">
        <title>Pseudarcicella sp. HME7025 Genome sequencing and assembly.</title>
        <authorList>
            <person name="Kim H."/>
            <person name="Kang H."/>
            <person name="Joh K."/>
        </authorList>
    </citation>
    <scope>NUCLEOTIDE SEQUENCE [LARGE SCALE GENOMIC DNA]</scope>
    <source>
        <strain evidence="10">HME7025</strain>
    </source>
</reference>